<evidence type="ECO:0000256" key="1">
    <source>
        <dbReference type="SAM" id="MobiDB-lite"/>
    </source>
</evidence>
<reference evidence="2" key="2">
    <citation type="submission" date="2021-04" db="EMBL/GenBank/DDBJ databases">
        <authorList>
            <person name="Gilroy R."/>
        </authorList>
    </citation>
    <scope>NUCLEOTIDE SEQUENCE</scope>
    <source>
        <strain evidence="2">CHK192-19661</strain>
    </source>
</reference>
<reference evidence="2" key="1">
    <citation type="journal article" date="2021" name="PeerJ">
        <title>Extensive microbial diversity within the chicken gut microbiome revealed by metagenomics and culture.</title>
        <authorList>
            <person name="Gilroy R."/>
            <person name="Ravi A."/>
            <person name="Getino M."/>
            <person name="Pursley I."/>
            <person name="Horton D.L."/>
            <person name="Alikhan N.F."/>
            <person name="Baker D."/>
            <person name="Gharbi K."/>
            <person name="Hall N."/>
            <person name="Watson M."/>
            <person name="Adriaenssens E.M."/>
            <person name="Foster-Nyarko E."/>
            <person name="Jarju S."/>
            <person name="Secka A."/>
            <person name="Antonio M."/>
            <person name="Oren A."/>
            <person name="Chaudhuri R.R."/>
            <person name="La Ragione R."/>
            <person name="Hildebrand F."/>
            <person name="Pallen M.J."/>
        </authorList>
    </citation>
    <scope>NUCLEOTIDE SEQUENCE</scope>
    <source>
        <strain evidence="2">CHK192-19661</strain>
    </source>
</reference>
<protein>
    <submittedName>
        <fullName evidence="2">Uncharacterized protein</fullName>
    </submittedName>
</protein>
<dbReference type="AlphaFoldDB" id="A0A9D2D6X1"/>
<dbReference type="EMBL" id="DXCF01000021">
    <property type="protein sequence ID" value="HIZ09629.1"/>
    <property type="molecule type" value="Genomic_DNA"/>
</dbReference>
<dbReference type="Proteomes" id="UP000824025">
    <property type="component" value="Unassembled WGS sequence"/>
</dbReference>
<sequence length="46" mass="5103">MRVERFATSKTLTGSGVRRRGAEPQANAGFSLKITKFCFVISKQNL</sequence>
<evidence type="ECO:0000313" key="2">
    <source>
        <dbReference type="EMBL" id="HIZ09629.1"/>
    </source>
</evidence>
<evidence type="ECO:0000313" key="3">
    <source>
        <dbReference type="Proteomes" id="UP000824025"/>
    </source>
</evidence>
<gene>
    <name evidence="2" type="ORF">H9726_03985</name>
</gene>
<comment type="caution">
    <text evidence="2">The sequence shown here is derived from an EMBL/GenBank/DDBJ whole genome shotgun (WGS) entry which is preliminary data.</text>
</comment>
<organism evidence="2 3">
    <name type="scientific">Candidatus Borkfalkia avicola</name>
    <dbReference type="NCBI Taxonomy" id="2838503"/>
    <lineage>
        <taxon>Bacteria</taxon>
        <taxon>Bacillati</taxon>
        <taxon>Bacillota</taxon>
        <taxon>Clostridia</taxon>
        <taxon>Christensenellales</taxon>
        <taxon>Christensenellaceae</taxon>
        <taxon>Candidatus Borkfalkia</taxon>
    </lineage>
</organism>
<feature type="region of interest" description="Disordered" evidence="1">
    <location>
        <begin position="1"/>
        <end position="20"/>
    </location>
</feature>
<name>A0A9D2D6X1_9FIRM</name>
<proteinExistence type="predicted"/>
<accession>A0A9D2D6X1</accession>